<evidence type="ECO:0000313" key="2">
    <source>
        <dbReference type="EMBL" id="DAE28478.1"/>
    </source>
</evidence>
<organism evidence="2">
    <name type="scientific">virus sp. ct9pU4</name>
    <dbReference type="NCBI Taxonomy" id="2828248"/>
    <lineage>
        <taxon>Viruses</taxon>
    </lineage>
</organism>
<keyword evidence="1" id="KW-0812">Transmembrane</keyword>
<evidence type="ECO:0000256" key="1">
    <source>
        <dbReference type="SAM" id="Phobius"/>
    </source>
</evidence>
<reference evidence="2" key="1">
    <citation type="journal article" date="2021" name="Proc. Natl. Acad. Sci. U.S.A.">
        <title>A Catalog of Tens of Thousands of Viruses from Human Metagenomes Reveals Hidden Associations with Chronic Diseases.</title>
        <authorList>
            <person name="Tisza M.J."/>
            <person name="Buck C.B."/>
        </authorList>
    </citation>
    <scope>NUCLEOTIDE SEQUENCE</scope>
    <source>
        <strain evidence="2">Ct9pU4</strain>
    </source>
</reference>
<feature type="transmembrane region" description="Helical" evidence="1">
    <location>
        <begin position="12"/>
        <end position="37"/>
    </location>
</feature>
<dbReference type="EMBL" id="BK059087">
    <property type="protein sequence ID" value="DAE28478.1"/>
    <property type="molecule type" value="Genomic_DNA"/>
</dbReference>
<keyword evidence="1" id="KW-0472">Membrane</keyword>
<name>A0A8S5RAM9_9VIRU</name>
<accession>A0A8S5RAM9</accession>
<sequence length="45" mass="4857">MRFSEIRFAASSAISFVTVASCFNTVSIFSAVISLTFTSSFAILK</sequence>
<protein>
    <submittedName>
        <fullName evidence="2">Uncharacterized protein</fullName>
    </submittedName>
</protein>
<keyword evidence="1" id="KW-1133">Transmembrane helix</keyword>
<proteinExistence type="predicted"/>
<dbReference type="PROSITE" id="PS51257">
    <property type="entry name" value="PROKAR_LIPOPROTEIN"/>
    <property type="match status" value="1"/>
</dbReference>